<sequence>MDLDPATVLDALDVLDALVASGRDPGCAVAVVRDGVVEVDHVAGTTDGHRAWTSDTLVMTYSVAKPFAALTVLDVVSEGALGLDDTVATVWPEYGAAGKSGTTVRHVLSHQSGLPVFGEEASGLAFDDREALVDLLARSAPAHEPGAGVAEHALTYGHLLDELVRRATGEDLATRFARICAGAGWDLHLRVPETDLDRVATVEEVAPGWRQDYERDPRWGPALGRPPGLLDPDVLNSARFRRTSFPAVALHASALALARFYDDVRRSDGLVAQRLGHELWKAYLEPAATGHDLVLDREVVWTLGFQRDVEDGRLEIGMGGAGGCSAWAEPDAGYGAAFVSRGLGRHDRGGDVWEAVRRAYAPNDRAG</sequence>
<accession>A0ABQ3HT30</accession>
<evidence type="ECO:0000259" key="1">
    <source>
        <dbReference type="Pfam" id="PF00144"/>
    </source>
</evidence>
<comment type="caution">
    <text evidence="2">The sequence shown here is derived from an EMBL/GenBank/DDBJ whole genome shotgun (WGS) entry which is preliminary data.</text>
</comment>
<dbReference type="EMBL" id="BNAD01000021">
    <property type="protein sequence ID" value="GHE19304.1"/>
    <property type="molecule type" value="Genomic_DNA"/>
</dbReference>
<dbReference type="InterPro" id="IPR012338">
    <property type="entry name" value="Beta-lactam/transpept-like"/>
</dbReference>
<evidence type="ECO:0000313" key="3">
    <source>
        <dbReference type="Proteomes" id="UP000597341"/>
    </source>
</evidence>
<dbReference type="InterPro" id="IPR052907">
    <property type="entry name" value="Beta-lactamase/esterase"/>
</dbReference>
<reference evidence="3" key="1">
    <citation type="journal article" date="2019" name="Int. J. Syst. Evol. Microbiol.">
        <title>The Global Catalogue of Microorganisms (GCM) 10K type strain sequencing project: providing services to taxonomists for standard genome sequencing and annotation.</title>
        <authorList>
            <consortium name="The Broad Institute Genomics Platform"/>
            <consortium name="The Broad Institute Genome Sequencing Center for Infectious Disease"/>
            <person name="Wu L."/>
            <person name="Ma J."/>
        </authorList>
    </citation>
    <scope>NUCLEOTIDE SEQUENCE [LARGE SCALE GENOMIC DNA]</scope>
    <source>
        <strain evidence="3">CGMCC 1.12791</strain>
    </source>
</reference>
<dbReference type="Pfam" id="PF00144">
    <property type="entry name" value="Beta-lactamase"/>
    <property type="match status" value="1"/>
</dbReference>
<evidence type="ECO:0000313" key="2">
    <source>
        <dbReference type="EMBL" id="GHE19304.1"/>
    </source>
</evidence>
<dbReference type="PANTHER" id="PTHR43319">
    <property type="entry name" value="BETA-LACTAMASE-RELATED"/>
    <property type="match status" value="1"/>
</dbReference>
<dbReference type="InterPro" id="IPR001466">
    <property type="entry name" value="Beta-lactam-related"/>
</dbReference>
<proteinExistence type="predicted"/>
<dbReference type="PANTHER" id="PTHR43319:SF3">
    <property type="entry name" value="BETA-LACTAMASE-RELATED DOMAIN-CONTAINING PROTEIN"/>
    <property type="match status" value="1"/>
</dbReference>
<gene>
    <name evidence="2" type="ORF">GCM10011376_39140</name>
</gene>
<keyword evidence="3" id="KW-1185">Reference proteome</keyword>
<name>A0ABQ3HT30_9ACTN</name>
<dbReference type="Gene3D" id="3.40.710.10">
    <property type="entry name" value="DD-peptidase/beta-lactamase superfamily"/>
    <property type="match status" value="1"/>
</dbReference>
<dbReference type="RefSeq" id="WP_191281166.1">
    <property type="nucleotide sequence ID" value="NZ_BNAD01000021.1"/>
</dbReference>
<dbReference type="Proteomes" id="UP000597341">
    <property type="component" value="Unassembled WGS sequence"/>
</dbReference>
<organism evidence="2 3">
    <name type="scientific">Nocardioides flavus</name>
    <name type="common">ex Wang et al. 2016</name>
    <dbReference type="NCBI Taxonomy" id="2058780"/>
    <lineage>
        <taxon>Bacteria</taxon>
        <taxon>Bacillati</taxon>
        <taxon>Actinomycetota</taxon>
        <taxon>Actinomycetes</taxon>
        <taxon>Propionibacteriales</taxon>
        <taxon>Nocardioidaceae</taxon>
        <taxon>Nocardioides</taxon>
    </lineage>
</organism>
<feature type="domain" description="Beta-lactamase-related" evidence="1">
    <location>
        <begin position="15"/>
        <end position="359"/>
    </location>
</feature>
<protein>
    <submittedName>
        <fullName evidence="2">Esterase</fullName>
    </submittedName>
</protein>
<dbReference type="SUPFAM" id="SSF56601">
    <property type="entry name" value="beta-lactamase/transpeptidase-like"/>
    <property type="match status" value="1"/>
</dbReference>